<proteinExistence type="predicted"/>
<evidence type="ECO:0000313" key="1">
    <source>
        <dbReference type="EMBL" id="MBX72576.1"/>
    </source>
</evidence>
<name>A0A2P2QZY8_RHIMU</name>
<reference evidence="1" key="1">
    <citation type="submission" date="2018-02" db="EMBL/GenBank/DDBJ databases">
        <title>Rhizophora mucronata_Transcriptome.</title>
        <authorList>
            <person name="Meera S.P."/>
            <person name="Sreeshan A."/>
            <person name="Augustine A."/>
        </authorList>
    </citation>
    <scope>NUCLEOTIDE SEQUENCE</scope>
    <source>
        <tissue evidence="1">Leaf</tissue>
    </source>
</reference>
<dbReference type="AlphaFoldDB" id="A0A2P2QZY8"/>
<accession>A0A2P2QZY8</accession>
<protein>
    <submittedName>
        <fullName evidence="1">Uncharacterized protein</fullName>
    </submittedName>
</protein>
<organism evidence="1">
    <name type="scientific">Rhizophora mucronata</name>
    <name type="common">Asiatic mangrove</name>
    <dbReference type="NCBI Taxonomy" id="61149"/>
    <lineage>
        <taxon>Eukaryota</taxon>
        <taxon>Viridiplantae</taxon>
        <taxon>Streptophyta</taxon>
        <taxon>Embryophyta</taxon>
        <taxon>Tracheophyta</taxon>
        <taxon>Spermatophyta</taxon>
        <taxon>Magnoliopsida</taxon>
        <taxon>eudicotyledons</taxon>
        <taxon>Gunneridae</taxon>
        <taxon>Pentapetalae</taxon>
        <taxon>rosids</taxon>
        <taxon>fabids</taxon>
        <taxon>Malpighiales</taxon>
        <taxon>Rhizophoraceae</taxon>
        <taxon>Rhizophora</taxon>
    </lineage>
</organism>
<sequence length="56" mass="6443">MMKYNSSFDKIFFNQHPASLAERYRMSECVASVLNNAGYPRGTLGDAINYVNYYHS</sequence>
<dbReference type="EMBL" id="GGEC01092092">
    <property type="protein sequence ID" value="MBX72576.1"/>
    <property type="molecule type" value="Transcribed_RNA"/>
</dbReference>